<dbReference type="InterPro" id="IPR001457">
    <property type="entry name" value="NADH_UbQ/plastoQ_OxRdtase_su6"/>
</dbReference>
<dbReference type="Gene3D" id="1.20.120.1200">
    <property type="entry name" value="NADH-ubiquinone/plastoquinone oxidoreductase chain 6, subunit NuoJ"/>
    <property type="match status" value="1"/>
</dbReference>
<dbReference type="InterPro" id="IPR042106">
    <property type="entry name" value="Nuo/plastoQ_OxRdtase_6_NuoJ"/>
</dbReference>
<evidence type="ECO:0000256" key="1">
    <source>
        <dbReference type="ARBA" id="ARBA00005698"/>
    </source>
</evidence>
<reference evidence="3 4" key="1">
    <citation type="submission" date="2016-12" db="EMBL/GenBank/DDBJ databases">
        <authorList>
            <person name="Song W.-J."/>
            <person name="Kurnit D.M."/>
        </authorList>
    </citation>
    <scope>NUCLEOTIDE SEQUENCE [LARGE SCALE GENOMIC DNA]</scope>
    <source>
        <strain evidence="3 4">DSM 18488</strain>
    </source>
</reference>
<dbReference type="AlphaFoldDB" id="A0A1M7YHU0"/>
<keyword evidence="2" id="KW-1133">Transmembrane helix</keyword>
<accession>A0A1M7YHU0</accession>
<evidence type="ECO:0000256" key="2">
    <source>
        <dbReference type="RuleBase" id="RU004429"/>
    </source>
</evidence>
<feature type="transmembrane region" description="Helical" evidence="2">
    <location>
        <begin position="63"/>
        <end position="84"/>
    </location>
</feature>
<sequence length="174" mass="18294">MNPSLFSADGLVGLIFLLTIAITIAGGIIACNSERLVRAVAGLMICFIGVGALYYFLNSPFVAMMQVLIYVGAVAVTISFAIMLADPEQSSQHGPINALSGPFGFITAALLTVGLALIALKTMWGDEPKVNDGSVKIIGTQLLTDYSMVFELVSIVLLISIIGALVIAREGRKS</sequence>
<dbReference type="Proteomes" id="UP000184603">
    <property type="component" value="Unassembled WGS sequence"/>
</dbReference>
<gene>
    <name evidence="3" type="ORF">SAMN02745220_04394</name>
</gene>
<dbReference type="OrthoDB" id="5405547at2"/>
<dbReference type="RefSeq" id="WP_073615806.1">
    <property type="nucleotide sequence ID" value="NZ_FRFE01000032.1"/>
</dbReference>
<keyword evidence="2" id="KW-0812">Transmembrane</keyword>
<keyword evidence="2" id="KW-1003">Cell membrane</keyword>
<dbReference type="GO" id="GO:0008137">
    <property type="term" value="F:NADH dehydrogenase (ubiquinone) activity"/>
    <property type="evidence" value="ECO:0007669"/>
    <property type="project" value="UniProtKB-UniRule"/>
</dbReference>
<comment type="similarity">
    <text evidence="1 2">Belongs to the complex I subunit 6 family.</text>
</comment>
<feature type="transmembrane region" description="Helical" evidence="2">
    <location>
        <begin position="148"/>
        <end position="168"/>
    </location>
</feature>
<dbReference type="GO" id="GO:0005886">
    <property type="term" value="C:plasma membrane"/>
    <property type="evidence" value="ECO:0007669"/>
    <property type="project" value="UniProtKB-SubCell"/>
</dbReference>
<comment type="catalytic activity">
    <reaction evidence="2">
        <text>a quinone + NADH + 5 H(+)(in) = a quinol + NAD(+) + 4 H(+)(out)</text>
        <dbReference type="Rhea" id="RHEA:57888"/>
        <dbReference type="ChEBI" id="CHEBI:15378"/>
        <dbReference type="ChEBI" id="CHEBI:24646"/>
        <dbReference type="ChEBI" id="CHEBI:57540"/>
        <dbReference type="ChEBI" id="CHEBI:57945"/>
        <dbReference type="ChEBI" id="CHEBI:132124"/>
    </reaction>
</comment>
<dbReference type="PANTHER" id="PTHR33269">
    <property type="entry name" value="NADH-UBIQUINONE OXIDOREDUCTASE CHAIN 6"/>
    <property type="match status" value="1"/>
</dbReference>
<evidence type="ECO:0000313" key="3">
    <source>
        <dbReference type="EMBL" id="SHO52171.1"/>
    </source>
</evidence>
<protein>
    <recommendedName>
        <fullName evidence="2">NADH-quinone oxidoreductase subunit J</fullName>
        <ecNumber evidence="2">7.1.1.-</ecNumber>
    </recommendedName>
</protein>
<comment type="subcellular location">
    <subcellularLocation>
        <location evidence="2">Cell membrane</location>
        <topology evidence="2">Multi-pass membrane protein</topology>
    </subcellularLocation>
</comment>
<name>A0A1M7YHU0_9BACT</name>
<dbReference type="Pfam" id="PF00499">
    <property type="entry name" value="Oxidored_q3"/>
    <property type="match status" value="1"/>
</dbReference>
<feature type="transmembrane region" description="Helical" evidence="2">
    <location>
        <begin position="36"/>
        <end position="57"/>
    </location>
</feature>
<keyword evidence="2" id="KW-0520">NAD</keyword>
<proteinExistence type="inferred from homology"/>
<feature type="transmembrane region" description="Helical" evidence="2">
    <location>
        <begin position="96"/>
        <end position="120"/>
    </location>
</feature>
<dbReference type="EMBL" id="FRFE01000032">
    <property type="protein sequence ID" value="SHO52171.1"/>
    <property type="molecule type" value="Genomic_DNA"/>
</dbReference>
<dbReference type="STRING" id="1121416.SAMN02745220_04394"/>
<organism evidence="3 4">
    <name type="scientific">Desulfopila aestuarii DSM 18488</name>
    <dbReference type="NCBI Taxonomy" id="1121416"/>
    <lineage>
        <taxon>Bacteria</taxon>
        <taxon>Pseudomonadati</taxon>
        <taxon>Thermodesulfobacteriota</taxon>
        <taxon>Desulfobulbia</taxon>
        <taxon>Desulfobulbales</taxon>
        <taxon>Desulfocapsaceae</taxon>
        <taxon>Desulfopila</taxon>
    </lineage>
</organism>
<dbReference type="GO" id="GO:0048038">
    <property type="term" value="F:quinone binding"/>
    <property type="evidence" value="ECO:0007669"/>
    <property type="project" value="UniProtKB-UniRule"/>
</dbReference>
<evidence type="ECO:0000313" key="4">
    <source>
        <dbReference type="Proteomes" id="UP000184603"/>
    </source>
</evidence>
<dbReference type="EC" id="7.1.1.-" evidence="2"/>
<keyword evidence="4" id="KW-1185">Reference proteome</keyword>
<comment type="function">
    <text evidence="2">NDH-1 shuttles electrons from NADH, via FMN and iron-sulfur (Fe-S) centers, to quinones in the respiratory chain. Couples the redox reaction to proton translocation (for every two electrons transferred, four hydrogen ions are translocated across the cytoplasmic membrane), and thus conserves the redox energy in a proton gradient.</text>
</comment>
<feature type="transmembrane region" description="Helical" evidence="2">
    <location>
        <begin position="6"/>
        <end position="29"/>
    </location>
</feature>
<keyword evidence="2" id="KW-0874">Quinone</keyword>
<keyword evidence="2" id="KW-0472">Membrane</keyword>
<dbReference type="PANTHER" id="PTHR33269:SF17">
    <property type="entry name" value="NADH-UBIQUINONE OXIDOREDUCTASE CHAIN 6"/>
    <property type="match status" value="1"/>
</dbReference>